<keyword evidence="4 5" id="KW-0413">Isomerase</keyword>
<reference evidence="9 10" key="1">
    <citation type="submission" date="2016-11" db="EMBL/GenBank/DDBJ databases">
        <authorList>
            <person name="Jaros S."/>
            <person name="Januszkiewicz K."/>
            <person name="Wedrychowicz H."/>
        </authorList>
    </citation>
    <scope>NUCLEOTIDE SEQUENCE [LARGE SCALE GENOMIC DNA]</scope>
    <source>
        <strain evidence="9 10">DSM 17737</strain>
    </source>
</reference>
<dbReference type="GO" id="GO:0006457">
    <property type="term" value="P:protein folding"/>
    <property type="evidence" value="ECO:0007669"/>
    <property type="project" value="InterPro"/>
</dbReference>
<dbReference type="STRING" id="364032.SAMN05443662_1351"/>
<dbReference type="EC" id="5.2.1.8" evidence="6"/>
<dbReference type="FunFam" id="3.10.50.40:FF:000006">
    <property type="entry name" value="Peptidyl-prolyl cis-trans isomerase"/>
    <property type="match status" value="1"/>
</dbReference>
<comment type="similarity">
    <text evidence="2 6">Belongs to the FKBP-type PPIase family.</text>
</comment>
<evidence type="ECO:0000256" key="4">
    <source>
        <dbReference type="ARBA" id="ARBA00023235"/>
    </source>
</evidence>
<dbReference type="InterPro" id="IPR036944">
    <property type="entry name" value="PPIase_FKBP_N_sf"/>
</dbReference>
<proteinExistence type="inferred from homology"/>
<feature type="chain" id="PRO_5012771519" description="Peptidyl-prolyl cis-trans isomerase" evidence="7">
    <location>
        <begin position="24"/>
        <end position="236"/>
    </location>
</feature>
<dbReference type="Gene3D" id="1.10.287.460">
    <property type="entry name" value="Peptidyl-prolyl cis-trans isomerase, FKBP-type, N-terminal domain"/>
    <property type="match status" value="1"/>
</dbReference>
<comment type="catalytic activity">
    <reaction evidence="1 5 6">
        <text>[protein]-peptidylproline (omega=180) = [protein]-peptidylproline (omega=0)</text>
        <dbReference type="Rhea" id="RHEA:16237"/>
        <dbReference type="Rhea" id="RHEA-COMP:10747"/>
        <dbReference type="Rhea" id="RHEA-COMP:10748"/>
        <dbReference type="ChEBI" id="CHEBI:83833"/>
        <dbReference type="ChEBI" id="CHEBI:83834"/>
        <dbReference type="EC" id="5.2.1.8"/>
    </reaction>
</comment>
<dbReference type="Pfam" id="PF01346">
    <property type="entry name" value="FKBP_N"/>
    <property type="match status" value="1"/>
</dbReference>
<name>A0A1N6GI30_9GAMM</name>
<keyword evidence="10" id="KW-1185">Reference proteome</keyword>
<protein>
    <recommendedName>
        <fullName evidence="6">Peptidyl-prolyl cis-trans isomerase</fullName>
        <ecNumber evidence="6">5.2.1.8</ecNumber>
    </recommendedName>
</protein>
<dbReference type="PROSITE" id="PS50059">
    <property type="entry name" value="FKBP_PPIASE"/>
    <property type="match status" value="1"/>
</dbReference>
<keyword evidence="7" id="KW-0732">Signal</keyword>
<dbReference type="InterPro" id="IPR046357">
    <property type="entry name" value="PPIase_dom_sf"/>
</dbReference>
<evidence type="ECO:0000256" key="7">
    <source>
        <dbReference type="SAM" id="SignalP"/>
    </source>
</evidence>
<evidence type="ECO:0000256" key="2">
    <source>
        <dbReference type="ARBA" id="ARBA00006577"/>
    </source>
</evidence>
<evidence type="ECO:0000259" key="8">
    <source>
        <dbReference type="PROSITE" id="PS50059"/>
    </source>
</evidence>
<organism evidence="9 10">
    <name type="scientific">Sulfurivirga caldicuralii</name>
    <dbReference type="NCBI Taxonomy" id="364032"/>
    <lineage>
        <taxon>Bacteria</taxon>
        <taxon>Pseudomonadati</taxon>
        <taxon>Pseudomonadota</taxon>
        <taxon>Gammaproteobacteria</taxon>
        <taxon>Thiotrichales</taxon>
        <taxon>Piscirickettsiaceae</taxon>
        <taxon>Sulfurivirga</taxon>
    </lineage>
</organism>
<dbReference type="PANTHER" id="PTHR43811">
    <property type="entry name" value="FKBP-TYPE PEPTIDYL-PROLYL CIS-TRANS ISOMERASE FKPA"/>
    <property type="match status" value="1"/>
</dbReference>
<evidence type="ECO:0000256" key="6">
    <source>
        <dbReference type="RuleBase" id="RU003915"/>
    </source>
</evidence>
<dbReference type="InterPro" id="IPR001179">
    <property type="entry name" value="PPIase_FKBP_dom"/>
</dbReference>
<dbReference type="RefSeq" id="WP_074201619.1">
    <property type="nucleotide sequence ID" value="NZ_FSRE01000003.1"/>
</dbReference>
<dbReference type="Gene3D" id="3.10.50.40">
    <property type="match status" value="1"/>
</dbReference>
<sequence length="236" mass="26193">MKFYMTRALLGAGLIVVAWSGQAAELKTFEQKLGYALGADMAKGLQEQGLKADPDALLQGFKDQMAGRPSRLSDEELAQLAKETQARVIAHQQAELKRLARENAEKEKAFFAKLAKKKGVHKLAEGIYYEVLQSGKGPQPKADDTVVVHYTGTLLNGKVFDSSVKRGTPLRLQVNQVIRGWQIVLPKMHVGDKWKVYIPSRLAYGERGAGKAIGPNEPLIFEIELLNIEPRKDEKK</sequence>
<evidence type="ECO:0000256" key="5">
    <source>
        <dbReference type="PROSITE-ProRule" id="PRU00277"/>
    </source>
</evidence>
<dbReference type="Pfam" id="PF00254">
    <property type="entry name" value="FKBP_C"/>
    <property type="match status" value="1"/>
</dbReference>
<feature type="domain" description="PPIase FKBP-type" evidence="8">
    <location>
        <begin position="143"/>
        <end position="229"/>
    </location>
</feature>
<evidence type="ECO:0000313" key="10">
    <source>
        <dbReference type="Proteomes" id="UP000198461"/>
    </source>
</evidence>
<keyword evidence="3 5" id="KW-0697">Rotamase</keyword>
<dbReference type="AlphaFoldDB" id="A0A1N6GI30"/>
<dbReference type="PANTHER" id="PTHR43811:SF19">
    <property type="entry name" value="39 KDA FK506-BINDING NUCLEAR PROTEIN"/>
    <property type="match status" value="1"/>
</dbReference>
<dbReference type="GO" id="GO:0003755">
    <property type="term" value="F:peptidyl-prolyl cis-trans isomerase activity"/>
    <property type="evidence" value="ECO:0007669"/>
    <property type="project" value="UniProtKB-UniRule"/>
</dbReference>
<evidence type="ECO:0000313" key="9">
    <source>
        <dbReference type="EMBL" id="SIO07166.1"/>
    </source>
</evidence>
<feature type="signal peptide" evidence="7">
    <location>
        <begin position="1"/>
        <end position="23"/>
    </location>
</feature>
<accession>A0A1N6GI30</accession>
<dbReference type="Proteomes" id="UP000198461">
    <property type="component" value="Unassembled WGS sequence"/>
</dbReference>
<dbReference type="InterPro" id="IPR000774">
    <property type="entry name" value="PPIase_FKBP_N"/>
</dbReference>
<gene>
    <name evidence="9" type="ORF">SAMN05443662_1351</name>
</gene>
<evidence type="ECO:0000256" key="3">
    <source>
        <dbReference type="ARBA" id="ARBA00023110"/>
    </source>
</evidence>
<evidence type="ECO:0000256" key="1">
    <source>
        <dbReference type="ARBA" id="ARBA00000971"/>
    </source>
</evidence>
<dbReference type="SUPFAM" id="SSF54534">
    <property type="entry name" value="FKBP-like"/>
    <property type="match status" value="1"/>
</dbReference>
<dbReference type="EMBL" id="FSRE01000003">
    <property type="protein sequence ID" value="SIO07166.1"/>
    <property type="molecule type" value="Genomic_DNA"/>
</dbReference>